<dbReference type="OrthoDB" id="107034at2157"/>
<evidence type="ECO:0008006" key="10">
    <source>
        <dbReference type="Google" id="ProtNLM"/>
    </source>
</evidence>
<feature type="transmembrane region" description="Helical" evidence="7">
    <location>
        <begin position="258"/>
        <end position="284"/>
    </location>
</feature>
<gene>
    <name evidence="8" type="ORF">SAMN05216285_0434</name>
</gene>
<comment type="similarity">
    <text evidence="2">Belongs to the UPF0104 family.</text>
</comment>
<dbReference type="PANTHER" id="PTHR39087">
    <property type="entry name" value="UPF0104 MEMBRANE PROTEIN MJ1595"/>
    <property type="match status" value="1"/>
</dbReference>
<evidence type="ECO:0000313" key="9">
    <source>
        <dbReference type="Proteomes" id="UP000183275"/>
    </source>
</evidence>
<dbReference type="AlphaFoldDB" id="A0A1I0M5E7"/>
<keyword evidence="3" id="KW-1003">Cell membrane</keyword>
<proteinExistence type="inferred from homology"/>
<feature type="transmembrane region" description="Helical" evidence="7">
    <location>
        <begin position="159"/>
        <end position="176"/>
    </location>
</feature>
<feature type="transmembrane region" description="Helical" evidence="7">
    <location>
        <begin position="216"/>
        <end position="238"/>
    </location>
</feature>
<evidence type="ECO:0000256" key="7">
    <source>
        <dbReference type="SAM" id="Phobius"/>
    </source>
</evidence>
<reference evidence="9" key="1">
    <citation type="submission" date="2016-10" db="EMBL/GenBank/DDBJ databases">
        <authorList>
            <person name="Varghese N."/>
        </authorList>
    </citation>
    <scope>NUCLEOTIDE SEQUENCE [LARGE SCALE GENOMIC DNA]</scope>
    <source>
        <strain evidence="9">CGMCC 1.12284</strain>
    </source>
</reference>
<evidence type="ECO:0000256" key="1">
    <source>
        <dbReference type="ARBA" id="ARBA00004651"/>
    </source>
</evidence>
<feature type="transmembrane region" description="Helical" evidence="7">
    <location>
        <begin position="296"/>
        <end position="317"/>
    </location>
</feature>
<protein>
    <recommendedName>
        <fullName evidence="10">TIGR00374 family protein</fullName>
    </recommendedName>
</protein>
<organism evidence="8 9">
    <name type="scientific">Natrinema salifodinae</name>
    <dbReference type="NCBI Taxonomy" id="1202768"/>
    <lineage>
        <taxon>Archaea</taxon>
        <taxon>Methanobacteriati</taxon>
        <taxon>Methanobacteriota</taxon>
        <taxon>Stenosarchaea group</taxon>
        <taxon>Halobacteria</taxon>
        <taxon>Halobacteriales</taxon>
        <taxon>Natrialbaceae</taxon>
        <taxon>Natrinema</taxon>
    </lineage>
</organism>
<evidence type="ECO:0000256" key="5">
    <source>
        <dbReference type="ARBA" id="ARBA00022989"/>
    </source>
</evidence>
<dbReference type="Proteomes" id="UP000183275">
    <property type="component" value="Unassembled WGS sequence"/>
</dbReference>
<dbReference type="eggNOG" id="arCOG00899">
    <property type="taxonomic scope" value="Archaea"/>
</dbReference>
<evidence type="ECO:0000313" key="8">
    <source>
        <dbReference type="EMBL" id="SEV82990.1"/>
    </source>
</evidence>
<keyword evidence="5 7" id="KW-1133">Transmembrane helix</keyword>
<dbReference type="PANTHER" id="PTHR39087:SF2">
    <property type="entry name" value="UPF0104 MEMBRANE PROTEIN MJ1595"/>
    <property type="match status" value="1"/>
</dbReference>
<dbReference type="GO" id="GO:0005886">
    <property type="term" value="C:plasma membrane"/>
    <property type="evidence" value="ECO:0007669"/>
    <property type="project" value="UniProtKB-SubCell"/>
</dbReference>
<accession>A0A1I0M5E7</accession>
<feature type="transmembrane region" description="Helical" evidence="7">
    <location>
        <begin position="51"/>
        <end position="69"/>
    </location>
</feature>
<feature type="transmembrane region" description="Helical" evidence="7">
    <location>
        <begin position="21"/>
        <end position="39"/>
    </location>
</feature>
<evidence type="ECO:0000256" key="6">
    <source>
        <dbReference type="ARBA" id="ARBA00023136"/>
    </source>
</evidence>
<dbReference type="Pfam" id="PF03706">
    <property type="entry name" value="LPG_synthase_TM"/>
    <property type="match status" value="1"/>
</dbReference>
<name>A0A1I0M5E7_9EURY</name>
<dbReference type="STRING" id="1202768.SAMN05216285_0434"/>
<evidence type="ECO:0000256" key="2">
    <source>
        <dbReference type="ARBA" id="ARBA00011061"/>
    </source>
</evidence>
<dbReference type="NCBIfam" id="TIGR00374">
    <property type="entry name" value="flippase-like domain"/>
    <property type="match status" value="1"/>
</dbReference>
<comment type="subcellular location">
    <subcellularLocation>
        <location evidence="1">Cell membrane</location>
        <topology evidence="1">Multi-pass membrane protein</topology>
    </subcellularLocation>
</comment>
<keyword evidence="9" id="KW-1185">Reference proteome</keyword>
<dbReference type="InterPro" id="IPR022791">
    <property type="entry name" value="L-PG_synthase/AglD"/>
</dbReference>
<dbReference type="RefSeq" id="WP_049991081.1">
    <property type="nucleotide sequence ID" value="NZ_FOIS01000001.1"/>
</dbReference>
<sequence>MSNYGESVVDRGRAAVRDHGIWVTALLSVVVFLGLAVYADVGDVTNALAALNWRTFAIVVGLTTVGYGFRFAKWHYYLRCLDIDVPLDASAVTFFSGLMMVVTPGKAGEVWKAWFLRDQRGVSASKTTSVVGAERITDLIALSAMAALGLLGYGRSSLPIIVVFGAIATGIGLLQWRRGCLAILERLEAVPVVGDYATELEQFYESAYRLFQVRPLIVSTLFSLAAWGLEGVALWVVLDGFGVEADVTTGLFVFGLGSVIGAVSMLPGGIAAAEASMVGALIAVGYPEPVAAGATMVIRVGTLWYAAALGTAVFLAYKATR</sequence>
<keyword evidence="6 7" id="KW-0472">Membrane</keyword>
<keyword evidence="4 7" id="KW-0812">Transmembrane</keyword>
<dbReference type="EMBL" id="FOIS01000001">
    <property type="protein sequence ID" value="SEV82990.1"/>
    <property type="molecule type" value="Genomic_DNA"/>
</dbReference>
<evidence type="ECO:0000256" key="4">
    <source>
        <dbReference type="ARBA" id="ARBA00022692"/>
    </source>
</evidence>
<evidence type="ECO:0000256" key="3">
    <source>
        <dbReference type="ARBA" id="ARBA00022475"/>
    </source>
</evidence>